<dbReference type="EMBL" id="LNQE01000137">
    <property type="protein sequence ID" value="KUG29057.1"/>
    <property type="molecule type" value="Genomic_DNA"/>
</dbReference>
<accession>A0A0W8G7R6</accession>
<proteinExistence type="predicted"/>
<organism evidence="1">
    <name type="scientific">hydrocarbon metagenome</name>
    <dbReference type="NCBI Taxonomy" id="938273"/>
    <lineage>
        <taxon>unclassified sequences</taxon>
        <taxon>metagenomes</taxon>
        <taxon>ecological metagenomes</taxon>
    </lineage>
</organism>
<protein>
    <submittedName>
        <fullName evidence="1">Uncharacterized protein</fullName>
    </submittedName>
</protein>
<comment type="caution">
    <text evidence="1">The sequence shown here is derived from an EMBL/GenBank/DDBJ whole genome shotgun (WGS) entry which is preliminary data.</text>
</comment>
<gene>
    <name evidence="1" type="ORF">ASZ90_001050</name>
</gene>
<sequence>MNALDRSCNKPDDLVETAMKNTVAILALLFTMSFSQNSFAQQQGTPNIKECTNYFMHYFNEAVVQGFQIQELLKSKTIDGKDVIFYIDLSNRLEKTLGLVLNLKDLYYLYGKTTYCFTKDEKKYLIDRITNISDLLNKITTNDFEINLSGDEKDIRARESDNIMRFRERVERLRAFIETSLPIFK</sequence>
<evidence type="ECO:0000313" key="1">
    <source>
        <dbReference type="EMBL" id="KUG29057.1"/>
    </source>
</evidence>
<name>A0A0W8G7R6_9ZZZZ</name>
<dbReference type="AlphaFoldDB" id="A0A0W8G7R6"/>
<reference evidence="1" key="1">
    <citation type="journal article" date="2015" name="Proc. Natl. Acad. Sci. U.S.A.">
        <title>Networks of energetic and metabolic interactions define dynamics in microbial communities.</title>
        <authorList>
            <person name="Embree M."/>
            <person name="Liu J.K."/>
            <person name="Al-Bassam M.M."/>
            <person name="Zengler K."/>
        </authorList>
    </citation>
    <scope>NUCLEOTIDE SEQUENCE</scope>
</reference>